<dbReference type="InterPro" id="IPR051612">
    <property type="entry name" value="Teichoic_Acid_Biosynth"/>
</dbReference>
<dbReference type="InterPro" id="IPR007554">
    <property type="entry name" value="Glycerophosphate_synth"/>
</dbReference>
<evidence type="ECO:0008006" key="2">
    <source>
        <dbReference type="Google" id="ProtNLM"/>
    </source>
</evidence>
<dbReference type="AlphaFoldDB" id="A0A0F9CMY0"/>
<dbReference type="GO" id="GO:0047355">
    <property type="term" value="F:CDP-glycerol glycerophosphotransferase activity"/>
    <property type="evidence" value="ECO:0007669"/>
    <property type="project" value="InterPro"/>
</dbReference>
<dbReference type="PANTHER" id="PTHR37316:SF3">
    <property type="entry name" value="TEICHOIC ACID GLYCEROL-PHOSPHATE TRANSFERASE"/>
    <property type="match status" value="1"/>
</dbReference>
<reference evidence="1" key="1">
    <citation type="journal article" date="2015" name="Nature">
        <title>Complex archaea that bridge the gap between prokaryotes and eukaryotes.</title>
        <authorList>
            <person name="Spang A."/>
            <person name="Saw J.H."/>
            <person name="Jorgensen S.L."/>
            <person name="Zaremba-Niedzwiedzka K."/>
            <person name="Martijn J."/>
            <person name="Lind A.E."/>
            <person name="van Eijk R."/>
            <person name="Schleper C."/>
            <person name="Guy L."/>
            <person name="Ettema T.J."/>
        </authorList>
    </citation>
    <scope>NUCLEOTIDE SEQUENCE</scope>
</reference>
<comment type="caution">
    <text evidence="1">The sequence shown here is derived from an EMBL/GenBank/DDBJ whole genome shotgun (WGS) entry which is preliminary data.</text>
</comment>
<gene>
    <name evidence="1" type="ORF">LCGC14_2590180</name>
</gene>
<sequence>MKIFFAGAHDGSNTDALLKYCGHHRLGDECYTFGHESFDVVFTNNGRLVEGVPGRLKINTQHGNLFLGDTRPEPQYGINLALAASESEKAMMVGNGYRSQDVWVTGQPRTDLLHKAVQDYSVRVKYLESAGMDVAKPTILYAPTYSRQAFGGGHKLFFASSTNEICDKNTMMSLLQLCDSLNCNLIIRMHKYIKREYQGHLLPHYLQDLLNTWSDVNIDIHDNEMYPDSIPVLVASDILITDFSSIAADFLALDREIVFIDPQ</sequence>
<accession>A0A0F9CMY0</accession>
<dbReference type="PANTHER" id="PTHR37316">
    <property type="entry name" value="TEICHOIC ACID GLYCEROL-PHOSPHATE PRIMASE"/>
    <property type="match status" value="1"/>
</dbReference>
<dbReference type="Pfam" id="PF04464">
    <property type="entry name" value="Glyphos_transf"/>
    <property type="match status" value="1"/>
</dbReference>
<evidence type="ECO:0000313" key="1">
    <source>
        <dbReference type="EMBL" id="KKL07021.1"/>
    </source>
</evidence>
<dbReference type="Gene3D" id="3.40.50.12580">
    <property type="match status" value="1"/>
</dbReference>
<dbReference type="GO" id="GO:0016020">
    <property type="term" value="C:membrane"/>
    <property type="evidence" value="ECO:0007669"/>
    <property type="project" value="InterPro"/>
</dbReference>
<proteinExistence type="predicted"/>
<protein>
    <recommendedName>
        <fullName evidence="2">CDP-glycerol:poly(Glycerophosphate) glycerophosphotransferase</fullName>
    </recommendedName>
</protein>
<dbReference type="SUPFAM" id="SSF53756">
    <property type="entry name" value="UDP-Glycosyltransferase/glycogen phosphorylase"/>
    <property type="match status" value="1"/>
</dbReference>
<feature type="non-terminal residue" evidence="1">
    <location>
        <position position="263"/>
    </location>
</feature>
<dbReference type="EMBL" id="LAZR01043459">
    <property type="protein sequence ID" value="KKL07021.1"/>
    <property type="molecule type" value="Genomic_DNA"/>
</dbReference>
<dbReference type="InterPro" id="IPR043148">
    <property type="entry name" value="TagF_C"/>
</dbReference>
<organism evidence="1">
    <name type="scientific">marine sediment metagenome</name>
    <dbReference type="NCBI Taxonomy" id="412755"/>
    <lineage>
        <taxon>unclassified sequences</taxon>
        <taxon>metagenomes</taxon>
        <taxon>ecological metagenomes</taxon>
    </lineage>
</organism>
<name>A0A0F9CMY0_9ZZZZ</name>